<feature type="chain" id="PRO_5013266837" evidence="1">
    <location>
        <begin position="22"/>
        <end position="95"/>
    </location>
</feature>
<keyword evidence="3" id="KW-1185">Reference proteome</keyword>
<name>A0A1J1J1S7_9DIPT</name>
<organism evidence="2 3">
    <name type="scientific">Clunio marinus</name>
    <dbReference type="NCBI Taxonomy" id="568069"/>
    <lineage>
        <taxon>Eukaryota</taxon>
        <taxon>Metazoa</taxon>
        <taxon>Ecdysozoa</taxon>
        <taxon>Arthropoda</taxon>
        <taxon>Hexapoda</taxon>
        <taxon>Insecta</taxon>
        <taxon>Pterygota</taxon>
        <taxon>Neoptera</taxon>
        <taxon>Endopterygota</taxon>
        <taxon>Diptera</taxon>
        <taxon>Nematocera</taxon>
        <taxon>Chironomoidea</taxon>
        <taxon>Chironomidae</taxon>
        <taxon>Clunio</taxon>
    </lineage>
</organism>
<keyword evidence="1" id="KW-0732">Signal</keyword>
<dbReference type="EMBL" id="CVRI01000066">
    <property type="protein sequence ID" value="CRL06351.1"/>
    <property type="molecule type" value="Genomic_DNA"/>
</dbReference>
<dbReference type="Proteomes" id="UP000183832">
    <property type="component" value="Unassembled WGS sequence"/>
</dbReference>
<evidence type="ECO:0000313" key="3">
    <source>
        <dbReference type="Proteomes" id="UP000183832"/>
    </source>
</evidence>
<evidence type="ECO:0000313" key="2">
    <source>
        <dbReference type="EMBL" id="CRL06351.1"/>
    </source>
</evidence>
<proteinExistence type="predicted"/>
<gene>
    <name evidence="2" type="ORF">CLUMA_CG019341</name>
</gene>
<evidence type="ECO:0000256" key="1">
    <source>
        <dbReference type="SAM" id="SignalP"/>
    </source>
</evidence>
<sequence>MGLRFLCKKFFSFFVSTIVEGAFSSMWLHKIESNIRKLVFFSINLQFSYRNVHKSHKFSKEEICMVRVALNFVNMLNASDNMLESSFVVVSLTTS</sequence>
<accession>A0A1J1J1S7</accession>
<dbReference type="AlphaFoldDB" id="A0A1J1J1S7"/>
<feature type="signal peptide" evidence="1">
    <location>
        <begin position="1"/>
        <end position="21"/>
    </location>
</feature>
<dbReference type="OrthoDB" id="6247875at2759"/>
<protein>
    <submittedName>
        <fullName evidence="2">CLUMA_CG019341, isoform A</fullName>
    </submittedName>
</protein>
<reference evidence="2 3" key="1">
    <citation type="submission" date="2015-04" db="EMBL/GenBank/DDBJ databases">
        <authorList>
            <person name="Syromyatnikov M.Y."/>
            <person name="Popov V.N."/>
        </authorList>
    </citation>
    <scope>NUCLEOTIDE SEQUENCE [LARGE SCALE GENOMIC DNA]</scope>
</reference>